<dbReference type="GeneID" id="48599552"/>
<organism evidence="1 2">
    <name type="scientific">Actinobacillus pleuropneumoniae</name>
    <name type="common">Haemophilus pleuropneumoniae</name>
    <dbReference type="NCBI Taxonomy" id="715"/>
    <lineage>
        <taxon>Bacteria</taxon>
        <taxon>Pseudomonadati</taxon>
        <taxon>Pseudomonadota</taxon>
        <taxon>Gammaproteobacteria</taxon>
        <taxon>Pasteurellales</taxon>
        <taxon>Pasteurellaceae</taxon>
        <taxon>Actinobacillus</taxon>
    </lineage>
</organism>
<dbReference type="RefSeq" id="WP_005598376.1">
    <property type="nucleotide sequence ID" value="NZ_CBDBSU010000087.1"/>
</dbReference>
<dbReference type="EMBL" id="CP030753">
    <property type="protein sequence ID" value="AXA21806.1"/>
    <property type="molecule type" value="Genomic_DNA"/>
</dbReference>
<evidence type="ECO:0008006" key="3">
    <source>
        <dbReference type="Google" id="ProtNLM"/>
    </source>
</evidence>
<name>A0ABM6X4X2_ACTPL</name>
<evidence type="ECO:0000313" key="1">
    <source>
        <dbReference type="EMBL" id="AXA21806.1"/>
    </source>
</evidence>
<protein>
    <recommendedName>
        <fullName evidence="3">Flavodoxin</fullName>
    </recommendedName>
</protein>
<gene>
    <name evidence="1" type="ORF">DRF63_07115</name>
</gene>
<reference evidence="2" key="2">
    <citation type="submission" date="2018-06" db="EMBL/GenBank/DDBJ databases">
        <title>Complete genome sequence of Actinobacillus pleuropneumoniae serotype 1 strain S4074 obtained by Oxford Nanopore and Illumina sequencing technologies.</title>
        <authorList>
            <person name="Dona V."/>
            <person name="Perreten V."/>
        </authorList>
    </citation>
    <scope>NUCLEOTIDE SEQUENCE [LARGE SCALE GENOMIC DNA]</scope>
    <source>
        <strain evidence="2">S4074</strain>
    </source>
</reference>
<keyword evidence="2" id="KW-1185">Reference proteome</keyword>
<dbReference type="Proteomes" id="UP000251823">
    <property type="component" value="Chromosome"/>
</dbReference>
<accession>A0ABM6X4X2</accession>
<sequence>MKKLFILYGAGNKGKTTTFNKLLEKINAKYLDKLVYFSRHSNNIDFIAVFQYENMRIGFYSSGDSEWEISHNLYELHHKQCDFIFGTSRTRGAGCEMLEKFATLFYGHSEENDVIEWFAKERATDEDNMKVTKTLFSAMEKLIK</sequence>
<reference evidence="1 2" key="1">
    <citation type="journal article" date="2018" name="Int J Genomics">
        <title>Comparative Genomics of the First and Complete Genome of "Actinobacillus porcitonsillarum" Supports the Novel Species Hypothesis.</title>
        <authorList>
            <person name="Dona V."/>
            <person name="Perreten V."/>
        </authorList>
    </citation>
    <scope>NUCLEOTIDE SEQUENCE [LARGE SCALE GENOMIC DNA]</scope>
    <source>
        <strain evidence="1 2">S4074</strain>
    </source>
</reference>
<proteinExistence type="predicted"/>
<evidence type="ECO:0000313" key="2">
    <source>
        <dbReference type="Proteomes" id="UP000251823"/>
    </source>
</evidence>